<protein>
    <submittedName>
        <fullName evidence="2">Uncharacterized protein</fullName>
    </submittedName>
</protein>
<dbReference type="Proteomes" id="UP000265520">
    <property type="component" value="Unassembled WGS sequence"/>
</dbReference>
<sequence>GDALGGDTCLFENDGEPEVYQSDHDEGQGDPETHRNVETLIEKLAEGLDEEED</sequence>
<feature type="non-terminal residue" evidence="2">
    <location>
        <position position="53"/>
    </location>
</feature>
<comment type="caution">
    <text evidence="2">The sequence shown here is derived from an EMBL/GenBank/DDBJ whole genome shotgun (WGS) entry which is preliminary data.</text>
</comment>
<feature type="region of interest" description="Disordered" evidence="1">
    <location>
        <begin position="1"/>
        <end position="35"/>
    </location>
</feature>
<organism evidence="2 3">
    <name type="scientific">Trifolium medium</name>
    <dbReference type="NCBI Taxonomy" id="97028"/>
    <lineage>
        <taxon>Eukaryota</taxon>
        <taxon>Viridiplantae</taxon>
        <taxon>Streptophyta</taxon>
        <taxon>Embryophyta</taxon>
        <taxon>Tracheophyta</taxon>
        <taxon>Spermatophyta</taxon>
        <taxon>Magnoliopsida</taxon>
        <taxon>eudicotyledons</taxon>
        <taxon>Gunneridae</taxon>
        <taxon>Pentapetalae</taxon>
        <taxon>rosids</taxon>
        <taxon>fabids</taxon>
        <taxon>Fabales</taxon>
        <taxon>Fabaceae</taxon>
        <taxon>Papilionoideae</taxon>
        <taxon>50 kb inversion clade</taxon>
        <taxon>NPAAA clade</taxon>
        <taxon>Hologalegina</taxon>
        <taxon>IRL clade</taxon>
        <taxon>Trifolieae</taxon>
        <taxon>Trifolium</taxon>
    </lineage>
</organism>
<proteinExistence type="predicted"/>
<feature type="non-terminal residue" evidence="2">
    <location>
        <position position="1"/>
    </location>
</feature>
<dbReference type="AlphaFoldDB" id="A0A392VT23"/>
<feature type="compositionally biased region" description="Basic and acidic residues" evidence="1">
    <location>
        <begin position="21"/>
        <end position="35"/>
    </location>
</feature>
<keyword evidence="3" id="KW-1185">Reference proteome</keyword>
<name>A0A392VT23_9FABA</name>
<reference evidence="2 3" key="1">
    <citation type="journal article" date="2018" name="Front. Plant Sci.">
        <title>Red Clover (Trifolium pratense) and Zigzag Clover (T. medium) - A Picture of Genomic Similarities and Differences.</title>
        <authorList>
            <person name="Dluhosova J."/>
            <person name="Istvanek J."/>
            <person name="Nedelnik J."/>
            <person name="Repkova J."/>
        </authorList>
    </citation>
    <scope>NUCLEOTIDE SEQUENCE [LARGE SCALE GENOMIC DNA]</scope>
    <source>
        <strain evidence="3">cv. 10/8</strain>
        <tissue evidence="2">Leaf</tissue>
    </source>
</reference>
<evidence type="ECO:0000313" key="2">
    <source>
        <dbReference type="EMBL" id="MCI91067.1"/>
    </source>
</evidence>
<evidence type="ECO:0000256" key="1">
    <source>
        <dbReference type="SAM" id="MobiDB-lite"/>
    </source>
</evidence>
<accession>A0A392VT23</accession>
<dbReference type="EMBL" id="LXQA011262006">
    <property type="protein sequence ID" value="MCI91067.1"/>
    <property type="molecule type" value="Genomic_DNA"/>
</dbReference>
<evidence type="ECO:0000313" key="3">
    <source>
        <dbReference type="Proteomes" id="UP000265520"/>
    </source>
</evidence>